<dbReference type="AlphaFoldDB" id="A0A0A9BT47"/>
<reference evidence="1" key="1">
    <citation type="submission" date="2014-09" db="EMBL/GenBank/DDBJ databases">
        <authorList>
            <person name="Magalhaes I.L.F."/>
            <person name="Oliveira U."/>
            <person name="Santos F.R."/>
            <person name="Vidigal T.H.D.A."/>
            <person name="Brescovit A.D."/>
            <person name="Santos A.J."/>
        </authorList>
    </citation>
    <scope>NUCLEOTIDE SEQUENCE</scope>
    <source>
        <tissue evidence="1">Shoot tissue taken approximately 20 cm above the soil surface</tissue>
    </source>
</reference>
<protein>
    <submittedName>
        <fullName evidence="1">Uncharacterized protein</fullName>
    </submittedName>
</protein>
<name>A0A0A9BT47_ARUDO</name>
<organism evidence="1">
    <name type="scientific">Arundo donax</name>
    <name type="common">Giant reed</name>
    <name type="synonym">Donax arundinaceus</name>
    <dbReference type="NCBI Taxonomy" id="35708"/>
    <lineage>
        <taxon>Eukaryota</taxon>
        <taxon>Viridiplantae</taxon>
        <taxon>Streptophyta</taxon>
        <taxon>Embryophyta</taxon>
        <taxon>Tracheophyta</taxon>
        <taxon>Spermatophyta</taxon>
        <taxon>Magnoliopsida</taxon>
        <taxon>Liliopsida</taxon>
        <taxon>Poales</taxon>
        <taxon>Poaceae</taxon>
        <taxon>PACMAD clade</taxon>
        <taxon>Arundinoideae</taxon>
        <taxon>Arundineae</taxon>
        <taxon>Arundo</taxon>
    </lineage>
</organism>
<sequence length="61" mass="6972">MLGQMISKLTTIVRETNDCYLQNVSIVGNDRILPRPSTKPSIVTPFKAITLSSHKRIKWHH</sequence>
<proteinExistence type="predicted"/>
<accession>A0A0A9BT47</accession>
<dbReference type="EMBL" id="GBRH01230701">
    <property type="protein sequence ID" value="JAD67194.1"/>
    <property type="molecule type" value="Transcribed_RNA"/>
</dbReference>
<reference evidence="1" key="2">
    <citation type="journal article" date="2015" name="Data Brief">
        <title>Shoot transcriptome of the giant reed, Arundo donax.</title>
        <authorList>
            <person name="Barrero R.A."/>
            <person name="Guerrero F.D."/>
            <person name="Moolhuijzen P."/>
            <person name="Goolsby J.A."/>
            <person name="Tidwell J."/>
            <person name="Bellgard S.E."/>
            <person name="Bellgard M.I."/>
        </authorList>
    </citation>
    <scope>NUCLEOTIDE SEQUENCE</scope>
    <source>
        <tissue evidence="1">Shoot tissue taken approximately 20 cm above the soil surface</tissue>
    </source>
</reference>
<evidence type="ECO:0000313" key="1">
    <source>
        <dbReference type="EMBL" id="JAD67194.1"/>
    </source>
</evidence>